<name>A0ABY7RU17_9FLAO</name>
<accession>A0ABY7RU17</accession>
<proteinExistence type="predicted"/>
<organism evidence="1 2">
    <name type="scientific">Psychroserpens ponticola</name>
    <dbReference type="NCBI Taxonomy" id="2932268"/>
    <lineage>
        <taxon>Bacteria</taxon>
        <taxon>Pseudomonadati</taxon>
        <taxon>Bacteroidota</taxon>
        <taxon>Flavobacteriia</taxon>
        <taxon>Flavobacteriales</taxon>
        <taxon>Flavobacteriaceae</taxon>
        <taxon>Psychroserpens</taxon>
    </lineage>
</organism>
<evidence type="ECO:0000313" key="2">
    <source>
        <dbReference type="Proteomes" id="UP001202717"/>
    </source>
</evidence>
<reference evidence="1 2" key="1">
    <citation type="submission" date="2023-01" db="EMBL/GenBank/DDBJ databases">
        <title>Psychroserpens ponticola sp. nov., isolated from seawater.</title>
        <authorList>
            <person name="Kristyanto S."/>
            <person name="Jung J."/>
            <person name="Kim J.M."/>
            <person name="Jeon C.O."/>
        </authorList>
    </citation>
    <scope>NUCLEOTIDE SEQUENCE [LARGE SCALE GENOMIC DNA]</scope>
    <source>
        <strain evidence="1 2">MSW6</strain>
    </source>
</reference>
<sequence>MKNIICLFCISFLLISCGGNDDSSDDGQMLDDSDYYISFTESGNNYDSRASQNTGVSVASVLIESPNSLAFSVITDFVTNNGKIIVLLIELTSDAPVGFGAGFELNGGNEDYILESIYSRASLSGGNSFGGSADENNEIYLKIISLDRDNKIISGKFSFTAVSDDESESKTVSNGYFNVNYQ</sequence>
<protein>
    <submittedName>
        <fullName evidence="1">Uncharacterized protein</fullName>
    </submittedName>
</protein>
<dbReference type="EMBL" id="CP116221">
    <property type="protein sequence ID" value="WCO00597.1"/>
    <property type="molecule type" value="Genomic_DNA"/>
</dbReference>
<gene>
    <name evidence="1" type="ORF">MUN68_011025</name>
</gene>
<dbReference type="Proteomes" id="UP001202717">
    <property type="component" value="Chromosome"/>
</dbReference>
<dbReference type="PROSITE" id="PS51257">
    <property type="entry name" value="PROKAR_LIPOPROTEIN"/>
    <property type="match status" value="1"/>
</dbReference>
<evidence type="ECO:0000313" key="1">
    <source>
        <dbReference type="EMBL" id="WCO00597.1"/>
    </source>
</evidence>
<keyword evidence="2" id="KW-1185">Reference proteome</keyword>
<dbReference type="RefSeq" id="WP_249996241.1">
    <property type="nucleotide sequence ID" value="NZ_CP116221.1"/>
</dbReference>